<reference evidence="1 2" key="1">
    <citation type="journal article" date="2018" name="Syst. Appl. Microbiol.">
        <title>Ereboglobus luteus gen. nov. sp. nov. from cockroach guts, and new insights into the oxygen relationship of the genera Opitutus and Didymococcus (Verrucomicrobia: Opitutaceae).</title>
        <authorList>
            <person name="Tegtmeier D."/>
            <person name="Belitz A."/>
            <person name="Radek R."/>
            <person name="Heimerl T."/>
            <person name="Brune A."/>
        </authorList>
    </citation>
    <scope>NUCLEOTIDE SEQUENCE [LARGE SCALE GENOMIC DNA]</scope>
    <source>
        <strain evidence="1 2">Ho45</strain>
    </source>
</reference>
<dbReference type="KEGG" id="elut:CKA38_08420"/>
<dbReference type="RefSeq" id="WP_108825074.1">
    <property type="nucleotide sequence ID" value="NZ_CP023004.1"/>
</dbReference>
<organism evidence="1 2">
    <name type="scientific">Ereboglobus luteus</name>
    <dbReference type="NCBI Taxonomy" id="1796921"/>
    <lineage>
        <taxon>Bacteria</taxon>
        <taxon>Pseudomonadati</taxon>
        <taxon>Verrucomicrobiota</taxon>
        <taxon>Opitutia</taxon>
        <taxon>Opitutales</taxon>
        <taxon>Opitutaceae</taxon>
        <taxon>Ereboglobus</taxon>
    </lineage>
</organism>
<keyword evidence="2" id="KW-1185">Reference proteome</keyword>
<dbReference type="OrthoDB" id="7013010at2"/>
<sequence length="143" mass="15878">MREKLLAKLQQLHAQAPDKLPVVTLDEYFSGNTEEECIAPNQVGYGRPSLADLYKRFQTIEQRPEVQGVFVGMHSDWDMALEDSATWPAAENIHILANATQDAVAAWIAGLEADGVIKGWPYGEHPSAPKPKPGFQVFTVCWD</sequence>
<evidence type="ECO:0000313" key="1">
    <source>
        <dbReference type="EMBL" id="AWI09262.1"/>
    </source>
</evidence>
<dbReference type="Proteomes" id="UP000244896">
    <property type="component" value="Chromosome"/>
</dbReference>
<accession>A0A2U8E410</accession>
<evidence type="ECO:0000313" key="2">
    <source>
        <dbReference type="Proteomes" id="UP000244896"/>
    </source>
</evidence>
<protein>
    <submittedName>
        <fullName evidence="1">Uncharacterized protein</fullName>
    </submittedName>
</protein>
<dbReference type="EMBL" id="CP023004">
    <property type="protein sequence ID" value="AWI09262.1"/>
    <property type="molecule type" value="Genomic_DNA"/>
</dbReference>
<proteinExistence type="predicted"/>
<name>A0A2U8E410_9BACT</name>
<gene>
    <name evidence="1" type="ORF">CKA38_08420</name>
</gene>
<dbReference type="AlphaFoldDB" id="A0A2U8E410"/>